<evidence type="ECO:0000313" key="3">
    <source>
        <dbReference type="Proteomes" id="UP000257109"/>
    </source>
</evidence>
<protein>
    <submittedName>
        <fullName evidence="2">Uncharacterized protein</fullName>
    </submittedName>
</protein>
<sequence length="148" mass="16663">MKFPVGRRVGSVWADSQVAQRCYEDSLRVGRYMLAGAMNALDLDLDPRGRSEHKGPHPAEDLKEIQLGFQPEQTMKIGTVMNPEEENPLVTFLKANHDVFAWSARDMPGVDPNSERLAERPVLSSSSSPSRPWSNTMKKARNIKDKQQ</sequence>
<gene>
    <name evidence="2" type="ORF">CR513_21937</name>
</gene>
<dbReference type="OrthoDB" id="2919534at2759"/>
<organism evidence="2 3">
    <name type="scientific">Mucuna pruriens</name>
    <name type="common">Velvet bean</name>
    <name type="synonym">Dolichos pruriens</name>
    <dbReference type="NCBI Taxonomy" id="157652"/>
    <lineage>
        <taxon>Eukaryota</taxon>
        <taxon>Viridiplantae</taxon>
        <taxon>Streptophyta</taxon>
        <taxon>Embryophyta</taxon>
        <taxon>Tracheophyta</taxon>
        <taxon>Spermatophyta</taxon>
        <taxon>Magnoliopsida</taxon>
        <taxon>eudicotyledons</taxon>
        <taxon>Gunneridae</taxon>
        <taxon>Pentapetalae</taxon>
        <taxon>rosids</taxon>
        <taxon>fabids</taxon>
        <taxon>Fabales</taxon>
        <taxon>Fabaceae</taxon>
        <taxon>Papilionoideae</taxon>
        <taxon>50 kb inversion clade</taxon>
        <taxon>NPAAA clade</taxon>
        <taxon>indigoferoid/millettioid clade</taxon>
        <taxon>Phaseoleae</taxon>
        <taxon>Mucuna</taxon>
    </lineage>
</organism>
<reference evidence="2" key="1">
    <citation type="submission" date="2018-05" db="EMBL/GenBank/DDBJ databases">
        <title>Draft genome of Mucuna pruriens seed.</title>
        <authorList>
            <person name="Nnadi N.E."/>
            <person name="Vos R."/>
            <person name="Hasami M.H."/>
            <person name="Devisetty U.K."/>
            <person name="Aguiy J.C."/>
        </authorList>
    </citation>
    <scope>NUCLEOTIDE SEQUENCE [LARGE SCALE GENOMIC DNA]</scope>
    <source>
        <strain evidence="2">JCA_2017</strain>
    </source>
</reference>
<comment type="caution">
    <text evidence="2">The sequence shown here is derived from an EMBL/GenBank/DDBJ whole genome shotgun (WGS) entry which is preliminary data.</text>
</comment>
<feature type="compositionally biased region" description="Low complexity" evidence="1">
    <location>
        <begin position="124"/>
        <end position="134"/>
    </location>
</feature>
<proteinExistence type="predicted"/>
<dbReference type="EMBL" id="QJKJ01004107">
    <property type="protein sequence ID" value="RDX95529.1"/>
    <property type="molecule type" value="Genomic_DNA"/>
</dbReference>
<evidence type="ECO:0000313" key="2">
    <source>
        <dbReference type="EMBL" id="RDX95529.1"/>
    </source>
</evidence>
<evidence type="ECO:0000256" key="1">
    <source>
        <dbReference type="SAM" id="MobiDB-lite"/>
    </source>
</evidence>
<accession>A0A371GYG4</accession>
<feature type="region of interest" description="Disordered" evidence="1">
    <location>
        <begin position="104"/>
        <end position="148"/>
    </location>
</feature>
<feature type="non-terminal residue" evidence="2">
    <location>
        <position position="1"/>
    </location>
</feature>
<name>A0A371GYG4_MUCPR</name>
<dbReference type="AlphaFoldDB" id="A0A371GYG4"/>
<dbReference type="Proteomes" id="UP000257109">
    <property type="component" value="Unassembled WGS sequence"/>
</dbReference>
<keyword evidence="3" id="KW-1185">Reference proteome</keyword>